<sequence>MFRDDRMPVLEKYTAQAEREYERLESLQKELAQVQQEISRIREQHEKDLPKVNSLTEEIGGMDRELKVLAGTQKVAKDTTERLRDEREILQGKVLEITEAVGALQDELKRLNARVVHSPEKLKQSIQSLSESITTARTQLVHRETESRQLSTKIEMLQELLNEIRACLQQMSDAEAIVHRHEDELRKLAAEKENVNQETSNLKNLGVREEQLKFQGQSAKDKIERLKANRQAKREQSEARIKRLEAEDKEVASKFGEMSAKMVERRGRYDELQEEIKNCKSTMDMDAVAIQECYEKLRQQTLEYQDNVILSLEELLTHFYE</sequence>
<evidence type="ECO:0000313" key="2">
    <source>
        <dbReference type="Proteomes" id="UP001150603"/>
    </source>
</evidence>
<protein>
    <submittedName>
        <fullName evidence="1">Kinetochore-associated Ndc80 complex subunit nuf2</fullName>
    </submittedName>
</protein>
<gene>
    <name evidence="1" type="primary">NUF2</name>
    <name evidence="1" type="ORF">FBU59_005266</name>
</gene>
<keyword evidence="2" id="KW-1185">Reference proteome</keyword>
<name>A0ACC1J3H1_9FUNG</name>
<reference evidence="1" key="1">
    <citation type="submission" date="2022-07" db="EMBL/GenBank/DDBJ databases">
        <title>Phylogenomic reconstructions and comparative analyses of Kickxellomycotina fungi.</title>
        <authorList>
            <person name="Reynolds N.K."/>
            <person name="Stajich J.E."/>
            <person name="Barry K."/>
            <person name="Grigoriev I.V."/>
            <person name="Crous P."/>
            <person name="Smith M.E."/>
        </authorList>
    </citation>
    <scope>NUCLEOTIDE SEQUENCE</scope>
    <source>
        <strain evidence="1">NRRL 5244</strain>
    </source>
</reference>
<evidence type="ECO:0000313" key="1">
    <source>
        <dbReference type="EMBL" id="KAJ1935807.1"/>
    </source>
</evidence>
<accession>A0ACC1J3H1</accession>
<dbReference type="EMBL" id="JANBPW010004114">
    <property type="protein sequence ID" value="KAJ1935807.1"/>
    <property type="molecule type" value="Genomic_DNA"/>
</dbReference>
<dbReference type="Proteomes" id="UP001150603">
    <property type="component" value="Unassembled WGS sequence"/>
</dbReference>
<organism evidence="1 2">
    <name type="scientific">Linderina macrospora</name>
    <dbReference type="NCBI Taxonomy" id="4868"/>
    <lineage>
        <taxon>Eukaryota</taxon>
        <taxon>Fungi</taxon>
        <taxon>Fungi incertae sedis</taxon>
        <taxon>Zoopagomycota</taxon>
        <taxon>Kickxellomycotina</taxon>
        <taxon>Kickxellomycetes</taxon>
        <taxon>Kickxellales</taxon>
        <taxon>Kickxellaceae</taxon>
        <taxon>Linderina</taxon>
    </lineage>
</organism>
<proteinExistence type="predicted"/>
<comment type="caution">
    <text evidence="1">The sequence shown here is derived from an EMBL/GenBank/DDBJ whole genome shotgun (WGS) entry which is preliminary data.</text>
</comment>